<dbReference type="SUPFAM" id="SSF53098">
    <property type="entry name" value="Ribonuclease H-like"/>
    <property type="match status" value="1"/>
</dbReference>
<proteinExistence type="predicted"/>
<evidence type="ECO:0000313" key="2">
    <source>
        <dbReference type="EMBL" id="MBB3189197.1"/>
    </source>
</evidence>
<dbReference type="PANTHER" id="PTHR47515">
    <property type="entry name" value="LOW CALCIUM RESPONSE LOCUS PROTEIN T"/>
    <property type="match status" value="1"/>
</dbReference>
<organism evidence="2 3">
    <name type="scientific">Halomonas cerina</name>
    <dbReference type="NCBI Taxonomy" id="447424"/>
    <lineage>
        <taxon>Bacteria</taxon>
        <taxon>Pseudomonadati</taxon>
        <taxon>Pseudomonadota</taxon>
        <taxon>Gammaproteobacteria</taxon>
        <taxon>Oceanospirillales</taxon>
        <taxon>Halomonadaceae</taxon>
        <taxon>Halomonas</taxon>
    </lineage>
</organism>
<dbReference type="AlphaFoldDB" id="A0A839V8Z1"/>
<dbReference type="InterPro" id="IPR036397">
    <property type="entry name" value="RNaseH_sf"/>
</dbReference>
<dbReference type="EMBL" id="JACHXP010000002">
    <property type="protein sequence ID" value="MBB3189197.1"/>
    <property type="molecule type" value="Genomic_DNA"/>
</dbReference>
<dbReference type="Proteomes" id="UP000547614">
    <property type="component" value="Unassembled WGS sequence"/>
</dbReference>
<sequence length="164" mass="18685">MPLLHRPNQRWSMGFVSDQLASGRRVHVLNIVDDFSRECVGQLVDTSISGRHLTGLLDEIAQQRSLSASIFYDNGLKLNSKSIFFWARERQVTLAFIQPGKPTQNIFIESFNGKFRDGCLNQHWFMTLDDAGHEIDYCRAHYNNVTPISSLGYMTPVAYAKRCA</sequence>
<dbReference type="Gene3D" id="3.30.420.10">
    <property type="entry name" value="Ribonuclease H-like superfamily/Ribonuclease H"/>
    <property type="match status" value="1"/>
</dbReference>
<name>A0A839V8Z1_9GAMM</name>
<gene>
    <name evidence="2" type="ORF">FHR94_000419</name>
</gene>
<feature type="domain" description="Integrase catalytic" evidence="1">
    <location>
        <begin position="3"/>
        <end position="164"/>
    </location>
</feature>
<dbReference type="PROSITE" id="PS50994">
    <property type="entry name" value="INTEGRASE"/>
    <property type="match status" value="1"/>
</dbReference>
<dbReference type="GO" id="GO:0015074">
    <property type="term" value="P:DNA integration"/>
    <property type="evidence" value="ECO:0007669"/>
    <property type="project" value="InterPro"/>
</dbReference>
<dbReference type="PANTHER" id="PTHR47515:SF1">
    <property type="entry name" value="BLR2054 PROTEIN"/>
    <property type="match status" value="1"/>
</dbReference>
<dbReference type="InterPro" id="IPR012337">
    <property type="entry name" value="RNaseH-like_sf"/>
</dbReference>
<accession>A0A839V8Z1</accession>
<dbReference type="GO" id="GO:0003676">
    <property type="term" value="F:nucleic acid binding"/>
    <property type="evidence" value="ECO:0007669"/>
    <property type="project" value="InterPro"/>
</dbReference>
<reference evidence="2 3" key="1">
    <citation type="submission" date="2020-08" db="EMBL/GenBank/DDBJ databases">
        <title>Genomic Encyclopedia of Type Strains, Phase III (KMG-III): the genomes of soil and plant-associated and newly described type strains.</title>
        <authorList>
            <person name="Whitman W."/>
        </authorList>
    </citation>
    <scope>NUCLEOTIDE SEQUENCE [LARGE SCALE GENOMIC DNA]</scope>
    <source>
        <strain evidence="2 3">CECT 7282</strain>
    </source>
</reference>
<keyword evidence="3" id="KW-1185">Reference proteome</keyword>
<comment type="caution">
    <text evidence="2">The sequence shown here is derived from an EMBL/GenBank/DDBJ whole genome shotgun (WGS) entry which is preliminary data.</text>
</comment>
<dbReference type="InterPro" id="IPR001584">
    <property type="entry name" value="Integrase_cat-core"/>
</dbReference>
<evidence type="ECO:0000313" key="3">
    <source>
        <dbReference type="Proteomes" id="UP000547614"/>
    </source>
</evidence>
<dbReference type="Pfam" id="PF13683">
    <property type="entry name" value="rve_3"/>
    <property type="match status" value="1"/>
</dbReference>
<protein>
    <submittedName>
        <fullName evidence="2">Putative transposase</fullName>
    </submittedName>
</protein>
<evidence type="ECO:0000259" key="1">
    <source>
        <dbReference type="PROSITE" id="PS50994"/>
    </source>
</evidence>